<accession>A0AAD4N9D8</accession>
<organism evidence="1 2">
    <name type="scientific">Ditylenchus destructor</name>
    <dbReference type="NCBI Taxonomy" id="166010"/>
    <lineage>
        <taxon>Eukaryota</taxon>
        <taxon>Metazoa</taxon>
        <taxon>Ecdysozoa</taxon>
        <taxon>Nematoda</taxon>
        <taxon>Chromadorea</taxon>
        <taxon>Rhabditida</taxon>
        <taxon>Tylenchina</taxon>
        <taxon>Tylenchomorpha</taxon>
        <taxon>Sphaerularioidea</taxon>
        <taxon>Anguinidae</taxon>
        <taxon>Anguininae</taxon>
        <taxon>Ditylenchus</taxon>
    </lineage>
</organism>
<reference evidence="1" key="1">
    <citation type="submission" date="2022-01" db="EMBL/GenBank/DDBJ databases">
        <title>Genome Sequence Resource for Two Populations of Ditylenchus destructor, the Migratory Endoparasitic Phytonematode.</title>
        <authorList>
            <person name="Zhang H."/>
            <person name="Lin R."/>
            <person name="Xie B."/>
        </authorList>
    </citation>
    <scope>NUCLEOTIDE SEQUENCE</scope>
    <source>
        <strain evidence="1">BazhouSP</strain>
    </source>
</reference>
<gene>
    <name evidence="1" type="ORF">DdX_05272</name>
</gene>
<evidence type="ECO:0000313" key="1">
    <source>
        <dbReference type="EMBL" id="KAI1721019.1"/>
    </source>
</evidence>
<proteinExistence type="predicted"/>
<name>A0AAD4N9D8_9BILA</name>
<comment type="caution">
    <text evidence="1">The sequence shown here is derived from an EMBL/GenBank/DDBJ whole genome shotgun (WGS) entry which is preliminary data.</text>
</comment>
<dbReference type="AlphaFoldDB" id="A0AAD4N9D8"/>
<keyword evidence="2" id="KW-1185">Reference proteome</keyword>
<evidence type="ECO:0000313" key="2">
    <source>
        <dbReference type="Proteomes" id="UP001201812"/>
    </source>
</evidence>
<sequence>MNSPGTENKEEWAKRILFEVRQKSGMKFITFPKTNVSPIAHKQNCKHNSRVACLREVIAELDQKYSQDEKDAKRLEEWATIAIEEADRRFSVLFPEEREKESLAKKKLLFGKESDQVSETPTSPNFESIDSIEQDVVFVDANGGNYDAEKDSHSPTVKELVHKYDTDATIAQELTCKRGSDLETPKRVIPKKMTRFSLSPNLVSEKGRICKFSLENDGKGVNTEYSNSQFKQILEIPFLDNDHQRLQQINIKWAKDENRRKIKELECKYETDAMDLVVKTSAKKERSWISEKINCLSGLRWFGKSSEKK</sequence>
<protein>
    <submittedName>
        <fullName evidence="1">Uncharacterized protein</fullName>
    </submittedName>
</protein>
<dbReference type="EMBL" id="JAKKPZ010000005">
    <property type="protein sequence ID" value="KAI1721019.1"/>
    <property type="molecule type" value="Genomic_DNA"/>
</dbReference>
<dbReference type="Proteomes" id="UP001201812">
    <property type="component" value="Unassembled WGS sequence"/>
</dbReference>